<dbReference type="RefSeq" id="WP_157303534.1">
    <property type="nucleotide sequence ID" value="NZ_BAAAZB010000018.1"/>
</dbReference>
<dbReference type="Proteomes" id="UP000468388">
    <property type="component" value="Unassembled WGS sequence"/>
</dbReference>
<evidence type="ECO:0008006" key="3">
    <source>
        <dbReference type="Google" id="ProtNLM"/>
    </source>
</evidence>
<dbReference type="EMBL" id="WRXO01000012">
    <property type="protein sequence ID" value="MVT44747.1"/>
    <property type="molecule type" value="Genomic_DNA"/>
</dbReference>
<dbReference type="PROSITE" id="PS51257">
    <property type="entry name" value="PROKAR_LIPOPROTEIN"/>
    <property type="match status" value="1"/>
</dbReference>
<evidence type="ECO:0000313" key="1">
    <source>
        <dbReference type="EMBL" id="MVT44747.1"/>
    </source>
</evidence>
<accession>A0A6N8JHP0</accession>
<dbReference type="AlphaFoldDB" id="A0A6N8JHP0"/>
<name>A0A6N8JHP0_9BACT</name>
<keyword evidence="2" id="KW-1185">Reference proteome</keyword>
<sequence length="332" mass="37493">MKTRFILIILSVVTVFYSCKKSDSSKPTPVITGEKVKLSIRLGGDITTSQTPFPGTRLSNKNSASAKDLYDSTIYAIDVRGAYDGSLYAQGLFNTTNNIMLEIPKGINYRIKVAAFKKGTSIGLWWGIMSPGYQYFERPLYRMLKNEMVYNSNVPGSPEALDYRFLDTLSYMTVRGDIIYDIRDEFFYSELDSYYGTKDYIATDSSASINIALKRISFGIKYNLINFTDGILVADYDGLMKTRYIFSSTDNLGIYTADTYRWSDTFYSGQQIHLTLRWQKNDGTEVTLGDKYLSPSRNSLTTVNVTMPQPNAVNAVIQLTDTAWIGNNNVDF</sequence>
<reference evidence="1 2" key="1">
    <citation type="submission" date="2019-12" db="EMBL/GenBank/DDBJ databases">
        <title>The draft genomic sequence of strain Chitinophaga oryziterrae JCM 16595.</title>
        <authorList>
            <person name="Zhang X."/>
        </authorList>
    </citation>
    <scope>NUCLEOTIDE SEQUENCE [LARGE SCALE GENOMIC DNA]</scope>
    <source>
        <strain evidence="1 2">JCM 16595</strain>
    </source>
</reference>
<evidence type="ECO:0000313" key="2">
    <source>
        <dbReference type="Proteomes" id="UP000468388"/>
    </source>
</evidence>
<proteinExistence type="predicted"/>
<protein>
    <recommendedName>
        <fullName evidence="3">DUF4249 family protein</fullName>
    </recommendedName>
</protein>
<comment type="caution">
    <text evidence="1">The sequence shown here is derived from an EMBL/GenBank/DDBJ whole genome shotgun (WGS) entry which is preliminary data.</text>
</comment>
<dbReference type="OrthoDB" id="632068at2"/>
<gene>
    <name evidence="1" type="ORF">GO495_29405</name>
</gene>
<organism evidence="1 2">
    <name type="scientific">Chitinophaga oryziterrae</name>
    <dbReference type="NCBI Taxonomy" id="1031224"/>
    <lineage>
        <taxon>Bacteria</taxon>
        <taxon>Pseudomonadati</taxon>
        <taxon>Bacteroidota</taxon>
        <taxon>Chitinophagia</taxon>
        <taxon>Chitinophagales</taxon>
        <taxon>Chitinophagaceae</taxon>
        <taxon>Chitinophaga</taxon>
    </lineage>
</organism>